<dbReference type="Pfam" id="PF13638">
    <property type="entry name" value="PIN_4"/>
    <property type="match status" value="1"/>
</dbReference>
<dbReference type="EMBL" id="CAJVPY010001602">
    <property type="protein sequence ID" value="CAG8528903.1"/>
    <property type="molecule type" value="Genomic_DNA"/>
</dbReference>
<dbReference type="SMART" id="SM00670">
    <property type="entry name" value="PINc"/>
    <property type="match status" value="1"/>
</dbReference>
<feature type="domain" description="PIN" evidence="2">
    <location>
        <begin position="62"/>
        <end position="192"/>
    </location>
</feature>
<dbReference type="CDD" id="cd18727">
    <property type="entry name" value="PIN_Swt1-like"/>
    <property type="match status" value="1"/>
</dbReference>
<feature type="region of interest" description="Disordered" evidence="1">
    <location>
        <begin position="329"/>
        <end position="361"/>
    </location>
</feature>
<proteinExistence type="predicted"/>
<accession>A0A9N9FEQ3</accession>
<evidence type="ECO:0000256" key="1">
    <source>
        <dbReference type="SAM" id="MobiDB-lite"/>
    </source>
</evidence>
<dbReference type="GO" id="GO:0004540">
    <property type="term" value="F:RNA nuclease activity"/>
    <property type="evidence" value="ECO:0007669"/>
    <property type="project" value="UniProtKB-ARBA"/>
</dbReference>
<name>A0A9N9FEQ3_9GLOM</name>
<gene>
    <name evidence="3" type="ORF">DERYTH_LOCUS4245</name>
</gene>
<evidence type="ECO:0000313" key="3">
    <source>
        <dbReference type="EMBL" id="CAG8528903.1"/>
    </source>
</evidence>
<dbReference type="OrthoDB" id="2017974at2759"/>
<dbReference type="GO" id="GO:0005634">
    <property type="term" value="C:nucleus"/>
    <property type="evidence" value="ECO:0007669"/>
    <property type="project" value="TreeGrafter"/>
</dbReference>
<dbReference type="InterPro" id="IPR002716">
    <property type="entry name" value="PIN_dom"/>
</dbReference>
<sequence>MSVVEDDRVYMDIDDEWTLQDITLQIAQFRKDTALETQCESSVTPDVITACLAKLSSSPYSSVVVVDTNFLISHLAFLKMLILEYAKKYKLLVIIPWIVLEELDGLKSRSNNSYVNSSKSNQPDVANLAQTAISFLHNCLAEKHDGIRGQKIHEKIEKPKNNDDKILDCCRYFQTTTRNSIILLSNDKNLCIKAMVHDIHAFSYQKASGLEELLEKILSTDNSSSDTVSYKQVNSAMQWPKVNGLETNERANHNGPNIVYNIKEEPECFIEDTDTIMMDCDDTMQKTPFSQNVIPEPSETLVNSQISQPYYSRSSLSLRENQFNPSYLSLHDSIHAPDNRDKKLDGNNQKNNNTMTRKIMPSTDYSNPKKFLMNYDDTKQISSHPANNKINREAEVISMMLFTTPTISKNLLDKTIETSHKYLVNKIMVNLSNTLPPAILFHFQKCFGKDWNYIIQEPQPWSLNTMIKFIDRYWMTVFSDVFHQSRKIKEVIISNVLDFLRVYQRSGASSFTIQDVMQFIQNSELILKMVYDDIEETIESISEREQLVKNWWSEFEHSFRFDMTGT</sequence>
<dbReference type="Gene3D" id="3.40.50.1010">
    <property type="entry name" value="5'-nuclease"/>
    <property type="match status" value="1"/>
</dbReference>
<evidence type="ECO:0000259" key="2">
    <source>
        <dbReference type="SMART" id="SM00670"/>
    </source>
</evidence>
<keyword evidence="4" id="KW-1185">Reference proteome</keyword>
<dbReference type="Proteomes" id="UP000789405">
    <property type="component" value="Unassembled WGS sequence"/>
</dbReference>
<dbReference type="InterPro" id="IPR052626">
    <property type="entry name" value="SWT1_Regulator"/>
</dbReference>
<organism evidence="3 4">
    <name type="scientific">Dentiscutata erythropus</name>
    <dbReference type="NCBI Taxonomy" id="1348616"/>
    <lineage>
        <taxon>Eukaryota</taxon>
        <taxon>Fungi</taxon>
        <taxon>Fungi incertae sedis</taxon>
        <taxon>Mucoromycota</taxon>
        <taxon>Glomeromycotina</taxon>
        <taxon>Glomeromycetes</taxon>
        <taxon>Diversisporales</taxon>
        <taxon>Gigasporaceae</taxon>
        <taxon>Dentiscutata</taxon>
    </lineage>
</organism>
<feature type="compositionally biased region" description="Polar residues" evidence="1">
    <location>
        <begin position="346"/>
        <end position="356"/>
    </location>
</feature>
<dbReference type="AlphaFoldDB" id="A0A9N9FEQ3"/>
<comment type="caution">
    <text evidence="3">The sequence shown here is derived from an EMBL/GenBank/DDBJ whole genome shotgun (WGS) entry which is preliminary data.</text>
</comment>
<dbReference type="PANTHER" id="PTHR16161:SF0">
    <property type="entry name" value="TRANSCRIPTIONAL PROTEIN SWT1"/>
    <property type="match status" value="1"/>
</dbReference>
<dbReference type="InterPro" id="IPR029060">
    <property type="entry name" value="PIN-like_dom_sf"/>
</dbReference>
<dbReference type="PANTHER" id="PTHR16161">
    <property type="entry name" value="TRANSCRIPTIONAL PROTEIN SWT1"/>
    <property type="match status" value="1"/>
</dbReference>
<evidence type="ECO:0000313" key="4">
    <source>
        <dbReference type="Proteomes" id="UP000789405"/>
    </source>
</evidence>
<reference evidence="3" key="1">
    <citation type="submission" date="2021-06" db="EMBL/GenBank/DDBJ databases">
        <authorList>
            <person name="Kallberg Y."/>
            <person name="Tangrot J."/>
            <person name="Rosling A."/>
        </authorList>
    </citation>
    <scope>NUCLEOTIDE SEQUENCE</scope>
    <source>
        <strain evidence="3">MA453B</strain>
    </source>
</reference>
<feature type="compositionally biased region" description="Basic and acidic residues" evidence="1">
    <location>
        <begin position="332"/>
        <end position="345"/>
    </location>
</feature>
<protein>
    <submittedName>
        <fullName evidence="3">18187_t:CDS:1</fullName>
    </submittedName>
</protein>
<dbReference type="SUPFAM" id="SSF88723">
    <property type="entry name" value="PIN domain-like"/>
    <property type="match status" value="1"/>
</dbReference>